<dbReference type="GO" id="GO:0005737">
    <property type="term" value="C:cytoplasm"/>
    <property type="evidence" value="ECO:0007669"/>
    <property type="project" value="UniProtKB-SubCell"/>
</dbReference>
<dbReference type="InterPro" id="IPR019844">
    <property type="entry name" value="CSD_CS"/>
</dbReference>
<dbReference type="InterPro" id="IPR011129">
    <property type="entry name" value="CSD"/>
</dbReference>
<dbReference type="PIRSF" id="PIRSF002599">
    <property type="entry name" value="Cold_shock_A"/>
    <property type="match status" value="1"/>
</dbReference>
<dbReference type="SMART" id="SM00357">
    <property type="entry name" value="CSP"/>
    <property type="match status" value="1"/>
</dbReference>
<feature type="domain" description="CSD" evidence="4">
    <location>
        <begin position="1"/>
        <end position="65"/>
    </location>
</feature>
<comment type="caution">
    <text evidence="5">The sequence shown here is derived from an EMBL/GenBank/DDBJ whole genome shotgun (WGS) entry which is preliminary data.</text>
</comment>
<evidence type="ECO:0000256" key="1">
    <source>
        <dbReference type="ARBA" id="ARBA00004496"/>
    </source>
</evidence>
<dbReference type="SUPFAM" id="SSF50249">
    <property type="entry name" value="Nucleic acid-binding proteins"/>
    <property type="match status" value="1"/>
</dbReference>
<gene>
    <name evidence="5" type="ORF">OZSIB_3360</name>
</gene>
<dbReference type="InterPro" id="IPR050181">
    <property type="entry name" value="Cold_shock_domain"/>
</dbReference>
<evidence type="ECO:0000313" key="5">
    <source>
        <dbReference type="EMBL" id="RCK76013.1"/>
    </source>
</evidence>
<comment type="subcellular location">
    <subcellularLocation>
        <location evidence="1 3">Cytoplasm</location>
    </subcellularLocation>
</comment>
<evidence type="ECO:0000256" key="3">
    <source>
        <dbReference type="RuleBase" id="RU000408"/>
    </source>
</evidence>
<dbReference type="FunFam" id="2.40.50.140:FF:000006">
    <property type="entry name" value="Cold shock protein CspC"/>
    <property type="match status" value="1"/>
</dbReference>
<dbReference type="Gene3D" id="2.40.50.140">
    <property type="entry name" value="Nucleic acid-binding proteins"/>
    <property type="match status" value="1"/>
</dbReference>
<evidence type="ECO:0000259" key="4">
    <source>
        <dbReference type="PROSITE" id="PS51857"/>
    </source>
</evidence>
<sequence>MQSRVKWFNNAKGFGFIENTQGGKDIFVHYKQIMGDGYKSLQEGQTVEFEVEQGPKGPQAVNVRVV</sequence>
<dbReference type="PROSITE" id="PS00352">
    <property type="entry name" value="CSD_1"/>
    <property type="match status" value="1"/>
</dbReference>
<dbReference type="AlphaFoldDB" id="A0A367ZD42"/>
<dbReference type="PANTHER" id="PTHR11544">
    <property type="entry name" value="COLD SHOCK DOMAIN CONTAINING PROTEINS"/>
    <property type="match status" value="1"/>
</dbReference>
<name>A0A367ZD42_9BACT</name>
<organism evidence="5 6">
    <name type="scientific">Candidatus Ozemobacter sibiricus</name>
    <dbReference type="NCBI Taxonomy" id="2268124"/>
    <lineage>
        <taxon>Bacteria</taxon>
        <taxon>Candidatus Ozemobacteria</taxon>
        <taxon>Candidatus Ozemobacterales</taxon>
        <taxon>Candidatus Ozemobacteraceae</taxon>
        <taxon>Candidatus Ozemobacter</taxon>
    </lineage>
</organism>
<evidence type="ECO:0000313" key="6">
    <source>
        <dbReference type="Proteomes" id="UP000252355"/>
    </source>
</evidence>
<accession>A0A367ZD42</accession>
<proteinExistence type="predicted"/>
<dbReference type="InterPro" id="IPR012156">
    <property type="entry name" value="Cold_shock_CspA"/>
</dbReference>
<protein>
    <submittedName>
        <fullName evidence="5">Cold shock protein CspA</fullName>
    </submittedName>
</protein>
<dbReference type="GO" id="GO:0003676">
    <property type="term" value="F:nucleic acid binding"/>
    <property type="evidence" value="ECO:0007669"/>
    <property type="project" value="InterPro"/>
</dbReference>
<dbReference type="InterPro" id="IPR002059">
    <property type="entry name" value="CSP_DNA-bd"/>
</dbReference>
<dbReference type="PRINTS" id="PR00050">
    <property type="entry name" value="COLDSHOCK"/>
</dbReference>
<reference evidence="5 6" key="1">
    <citation type="submission" date="2018-05" db="EMBL/GenBank/DDBJ databases">
        <title>A metagenomic window into the 2 km-deep terrestrial subsurface aquifer revealed taxonomically and functionally diverse microbial community comprising novel uncultured bacterial lineages.</title>
        <authorList>
            <person name="Kadnikov V.V."/>
            <person name="Mardanov A.V."/>
            <person name="Beletsky A.V."/>
            <person name="Banks D."/>
            <person name="Pimenov N.V."/>
            <person name="Frank Y.A."/>
            <person name="Karnachuk O.V."/>
            <person name="Ravin N.V."/>
        </authorList>
    </citation>
    <scope>NUCLEOTIDE SEQUENCE [LARGE SCALE GENOMIC DNA]</scope>
    <source>
        <strain evidence="5">BY5</strain>
    </source>
</reference>
<keyword evidence="2" id="KW-0963">Cytoplasm</keyword>
<dbReference type="EMBL" id="QOQW01000036">
    <property type="protein sequence ID" value="RCK76013.1"/>
    <property type="molecule type" value="Genomic_DNA"/>
</dbReference>
<evidence type="ECO:0000256" key="2">
    <source>
        <dbReference type="ARBA" id="ARBA00022490"/>
    </source>
</evidence>
<dbReference type="Proteomes" id="UP000252355">
    <property type="component" value="Unassembled WGS sequence"/>
</dbReference>
<dbReference type="PROSITE" id="PS51857">
    <property type="entry name" value="CSD_2"/>
    <property type="match status" value="1"/>
</dbReference>
<dbReference type="Pfam" id="PF00313">
    <property type="entry name" value="CSD"/>
    <property type="match status" value="1"/>
</dbReference>
<dbReference type="CDD" id="cd04458">
    <property type="entry name" value="CSP_CDS"/>
    <property type="match status" value="1"/>
</dbReference>
<dbReference type="InterPro" id="IPR012340">
    <property type="entry name" value="NA-bd_OB-fold"/>
</dbReference>